<sequence length="92" mass="10283">MLPRRIGFGCSRAAFWAFPFPGARRGESLYATQPRRALCQVCTAGEARSTRKQRLLPPLPRRLPAPGLCNCRTIPELNLKRESRGGWANVFG</sequence>
<reference evidence="1" key="2">
    <citation type="submission" date="2025-08" db="UniProtKB">
        <authorList>
            <consortium name="Ensembl"/>
        </authorList>
    </citation>
    <scope>IDENTIFICATION</scope>
</reference>
<dbReference type="OMA" id="CDCHTAP"/>
<dbReference type="AlphaFoldDB" id="A0A4X1W2D1"/>
<protein>
    <submittedName>
        <fullName evidence="1">Uncharacterized protein</fullName>
    </submittedName>
</protein>
<accession>A0A4X1W2D1</accession>
<proteinExistence type="predicted"/>
<evidence type="ECO:0000313" key="2">
    <source>
        <dbReference type="Proteomes" id="UP000314985"/>
    </source>
</evidence>
<dbReference type="Proteomes" id="UP000314985">
    <property type="component" value="Chromosome 18"/>
</dbReference>
<name>A0A4X1W2D1_PIG</name>
<organism evidence="1 2">
    <name type="scientific">Sus scrofa</name>
    <name type="common">Pig</name>
    <dbReference type="NCBI Taxonomy" id="9823"/>
    <lineage>
        <taxon>Eukaryota</taxon>
        <taxon>Metazoa</taxon>
        <taxon>Chordata</taxon>
        <taxon>Craniata</taxon>
        <taxon>Vertebrata</taxon>
        <taxon>Euteleostomi</taxon>
        <taxon>Mammalia</taxon>
        <taxon>Eutheria</taxon>
        <taxon>Laurasiatheria</taxon>
        <taxon>Artiodactyla</taxon>
        <taxon>Suina</taxon>
        <taxon>Suidae</taxon>
        <taxon>Sus</taxon>
    </lineage>
</organism>
<dbReference type="Ensembl" id="ENSSSCT00070057190.1">
    <property type="protein sequence ID" value="ENSSSCP00070048618.1"/>
    <property type="gene ID" value="ENSSSCG00070028514.1"/>
</dbReference>
<reference evidence="1 2" key="1">
    <citation type="submission" date="2017-08" db="EMBL/GenBank/DDBJ databases">
        <title>USMARCv1.0.</title>
        <authorList>
            <person name="Hannum G.I."/>
            <person name="Koren S."/>
            <person name="Schroeder S.G."/>
            <person name="Chin S.C."/>
            <person name="Nonneman D.J."/>
            <person name="Becker S.A."/>
            <person name="Rosen B.D."/>
            <person name="Bickhart D.M."/>
            <person name="Putnam N.H."/>
            <person name="Green R.E."/>
            <person name="Tuggle C.K."/>
            <person name="Liu H."/>
            <person name="Rohrer G.A."/>
            <person name="Warr A."/>
            <person name="Hall R."/>
            <person name="Kim K."/>
            <person name="Hume D.A."/>
            <person name="Talbot R."/>
            <person name="Chow W."/>
            <person name="Howe K."/>
            <person name="Schwartz A.S."/>
            <person name="Watson M."/>
            <person name="Archibald A.L."/>
            <person name="Phillippy A.M."/>
            <person name="Smith T.P.L."/>
        </authorList>
    </citation>
    <scope>NUCLEOTIDE SEQUENCE [LARGE SCALE GENOMIC DNA]</scope>
</reference>
<evidence type="ECO:0000313" key="1">
    <source>
        <dbReference type="Ensembl" id="ENSSSCP00070048618.1"/>
    </source>
</evidence>